<name>A0A8A3PPX5_9HELO</name>
<organism evidence="1 2">
    <name type="scientific">Monilinia vaccinii-corymbosi</name>
    <dbReference type="NCBI Taxonomy" id="61207"/>
    <lineage>
        <taxon>Eukaryota</taxon>
        <taxon>Fungi</taxon>
        <taxon>Dikarya</taxon>
        <taxon>Ascomycota</taxon>
        <taxon>Pezizomycotina</taxon>
        <taxon>Leotiomycetes</taxon>
        <taxon>Helotiales</taxon>
        <taxon>Sclerotiniaceae</taxon>
        <taxon>Monilinia</taxon>
    </lineage>
</organism>
<proteinExistence type="predicted"/>
<protein>
    <submittedName>
        <fullName evidence="1">Uncharacterized protein</fullName>
    </submittedName>
</protein>
<dbReference type="AlphaFoldDB" id="A0A8A3PPX5"/>
<gene>
    <name evidence="1" type="ORF">DSL72_009050</name>
</gene>
<dbReference type="OrthoDB" id="3045089at2759"/>
<evidence type="ECO:0000313" key="1">
    <source>
        <dbReference type="EMBL" id="QSZ36959.1"/>
    </source>
</evidence>
<reference evidence="1" key="1">
    <citation type="submission" date="2020-10" db="EMBL/GenBank/DDBJ databases">
        <title>Genome Sequence of Monilinia vaccinii-corymbosi Sheds Light on Mummy Berry Disease Infection of Blueberry and Mating Type.</title>
        <authorList>
            <person name="Yow A.G."/>
            <person name="Zhang Y."/>
            <person name="Bansal K."/>
            <person name="Eacker S.M."/>
            <person name="Sullivan S."/>
            <person name="Liachko I."/>
            <person name="Cubeta M.A."/>
            <person name="Rollins J.A."/>
            <person name="Ashrafi H."/>
        </authorList>
    </citation>
    <scope>NUCLEOTIDE SEQUENCE</scope>
    <source>
        <strain evidence="1">RL-1</strain>
    </source>
</reference>
<dbReference type="PANTHER" id="PTHR38886">
    <property type="entry name" value="SESA DOMAIN-CONTAINING PROTEIN"/>
    <property type="match status" value="1"/>
</dbReference>
<evidence type="ECO:0000313" key="2">
    <source>
        <dbReference type="Proteomes" id="UP000672032"/>
    </source>
</evidence>
<dbReference type="PANTHER" id="PTHR38886:SF1">
    <property type="entry name" value="NACHT-NTPASE AND P-LOOP NTPASES N-TERMINAL DOMAIN-CONTAINING PROTEIN"/>
    <property type="match status" value="1"/>
</dbReference>
<sequence>MPAFGWSVGDLVSAMSVVAKVSKALKDVDGAVDYYRETISFLESPNITLNILHGLYEANVEPNVLLAVQSQLELIQKPIDTYIHREGKTQAWIRSWWHAESQRTFHETKENF</sequence>
<dbReference type="Proteomes" id="UP000672032">
    <property type="component" value="Chromosome 8"/>
</dbReference>
<dbReference type="EMBL" id="CP063412">
    <property type="protein sequence ID" value="QSZ36959.1"/>
    <property type="molecule type" value="Genomic_DNA"/>
</dbReference>
<accession>A0A8A3PPX5</accession>
<keyword evidence="2" id="KW-1185">Reference proteome</keyword>